<dbReference type="KEGG" id="tvi:Thivi_0875"/>
<accession>I3Y7E5</accession>
<name>I3Y7E5_THIV6</name>
<sequence>MPDFRLIDRDLPLELPFRFGGFSHDFPLTDLAAMH</sequence>
<dbReference type="Proteomes" id="UP000006062">
    <property type="component" value="Chromosome"/>
</dbReference>
<dbReference type="AlphaFoldDB" id="I3Y7E5"/>
<keyword evidence="2" id="KW-1185">Reference proteome</keyword>
<protein>
    <submittedName>
        <fullName evidence="1">Uncharacterized protein</fullName>
    </submittedName>
</protein>
<reference evidence="1 2" key="1">
    <citation type="submission" date="2012-06" db="EMBL/GenBank/DDBJ databases">
        <title>Complete sequence of Thiocystis violascens DSM 198.</title>
        <authorList>
            <consortium name="US DOE Joint Genome Institute"/>
            <person name="Lucas S."/>
            <person name="Han J."/>
            <person name="Lapidus A."/>
            <person name="Cheng J.-F."/>
            <person name="Goodwin L."/>
            <person name="Pitluck S."/>
            <person name="Peters L."/>
            <person name="Ovchinnikova G."/>
            <person name="Teshima H."/>
            <person name="Detter J.C."/>
            <person name="Han C."/>
            <person name="Tapia R."/>
            <person name="Land M."/>
            <person name="Hauser L."/>
            <person name="Kyrpides N."/>
            <person name="Ivanova N."/>
            <person name="Pagani I."/>
            <person name="Vogl K."/>
            <person name="Liu Z."/>
            <person name="Frigaard N.-U."/>
            <person name="Bryant D."/>
            <person name="Woyke T."/>
        </authorList>
    </citation>
    <scope>NUCLEOTIDE SEQUENCE [LARGE SCALE GENOMIC DNA]</scope>
    <source>
        <strain evidence="2">ATCC 17096 / DSM 198 / 6111</strain>
    </source>
</reference>
<dbReference type="HOGENOM" id="CLU_3367936_0_0_6"/>
<organism evidence="1 2">
    <name type="scientific">Thiocystis violascens (strain ATCC 17096 / DSM 198 / 6111)</name>
    <name type="common">Chromatium violascens</name>
    <dbReference type="NCBI Taxonomy" id="765911"/>
    <lineage>
        <taxon>Bacteria</taxon>
        <taxon>Pseudomonadati</taxon>
        <taxon>Pseudomonadota</taxon>
        <taxon>Gammaproteobacteria</taxon>
        <taxon>Chromatiales</taxon>
        <taxon>Chromatiaceae</taxon>
        <taxon>Thiocystis</taxon>
    </lineage>
</organism>
<evidence type="ECO:0000313" key="1">
    <source>
        <dbReference type="EMBL" id="AFL72913.1"/>
    </source>
</evidence>
<dbReference type="STRING" id="765911.Thivi_0875"/>
<proteinExistence type="predicted"/>
<gene>
    <name evidence="1" type="ordered locus">Thivi_0875</name>
</gene>
<dbReference type="EMBL" id="CP003154">
    <property type="protein sequence ID" value="AFL72913.1"/>
    <property type="molecule type" value="Genomic_DNA"/>
</dbReference>
<evidence type="ECO:0000313" key="2">
    <source>
        <dbReference type="Proteomes" id="UP000006062"/>
    </source>
</evidence>